<name>A0A484NED1_9ASTE</name>
<accession>A0A484NED1</accession>
<evidence type="ECO:0000313" key="2">
    <source>
        <dbReference type="Proteomes" id="UP000595140"/>
    </source>
</evidence>
<gene>
    <name evidence="1" type="ORF">CCAM_LOCUS41378</name>
</gene>
<reference evidence="1 2" key="1">
    <citation type="submission" date="2018-04" db="EMBL/GenBank/DDBJ databases">
        <authorList>
            <person name="Vogel A."/>
        </authorList>
    </citation>
    <scope>NUCLEOTIDE SEQUENCE [LARGE SCALE GENOMIC DNA]</scope>
</reference>
<sequence length="80" mass="8718">MSKAKKTTVLFSTTSVFRKKKKRNGRTGQSIISSALLRQQLKTAKGRPATTSSVLLQIHSSSVHSSSYSVLERFLSSSSS</sequence>
<evidence type="ECO:0000313" key="1">
    <source>
        <dbReference type="EMBL" id="VFQ99602.1"/>
    </source>
</evidence>
<dbReference type="AlphaFoldDB" id="A0A484NED1"/>
<organism evidence="1 2">
    <name type="scientific">Cuscuta campestris</name>
    <dbReference type="NCBI Taxonomy" id="132261"/>
    <lineage>
        <taxon>Eukaryota</taxon>
        <taxon>Viridiplantae</taxon>
        <taxon>Streptophyta</taxon>
        <taxon>Embryophyta</taxon>
        <taxon>Tracheophyta</taxon>
        <taxon>Spermatophyta</taxon>
        <taxon>Magnoliopsida</taxon>
        <taxon>eudicotyledons</taxon>
        <taxon>Gunneridae</taxon>
        <taxon>Pentapetalae</taxon>
        <taxon>asterids</taxon>
        <taxon>lamiids</taxon>
        <taxon>Solanales</taxon>
        <taxon>Convolvulaceae</taxon>
        <taxon>Cuscuteae</taxon>
        <taxon>Cuscuta</taxon>
        <taxon>Cuscuta subgen. Grammica</taxon>
        <taxon>Cuscuta sect. Cleistogrammica</taxon>
    </lineage>
</organism>
<proteinExistence type="predicted"/>
<keyword evidence="2" id="KW-1185">Reference proteome</keyword>
<dbReference type="Proteomes" id="UP000595140">
    <property type="component" value="Unassembled WGS sequence"/>
</dbReference>
<protein>
    <submittedName>
        <fullName evidence="1">Uncharacterized protein</fullName>
    </submittedName>
</protein>
<dbReference type="EMBL" id="OOIL02006662">
    <property type="protein sequence ID" value="VFQ99602.1"/>
    <property type="molecule type" value="Genomic_DNA"/>
</dbReference>